<keyword evidence="2" id="KW-1185">Reference proteome</keyword>
<dbReference type="InterPro" id="IPR013963">
    <property type="entry name" value="DASH_Dad2"/>
</dbReference>
<sequence>MEDELAQLKILRESSRELVEYLESVRTQFDVIQEENEKALQIMENWAAVFAITKGIAKIQNENASGGFTSIPL</sequence>
<dbReference type="AlphaFoldDB" id="A0A1V9ZYI3"/>
<evidence type="ECO:0000313" key="1">
    <source>
        <dbReference type="EMBL" id="OQS03093.1"/>
    </source>
</evidence>
<dbReference type="Proteomes" id="UP000243217">
    <property type="component" value="Unassembled WGS sequence"/>
</dbReference>
<protein>
    <submittedName>
        <fullName evidence="1">Uncharacterized protein</fullName>
    </submittedName>
</protein>
<organism evidence="1 2">
    <name type="scientific">Thraustotheca clavata</name>
    <dbReference type="NCBI Taxonomy" id="74557"/>
    <lineage>
        <taxon>Eukaryota</taxon>
        <taxon>Sar</taxon>
        <taxon>Stramenopiles</taxon>
        <taxon>Oomycota</taxon>
        <taxon>Saprolegniomycetes</taxon>
        <taxon>Saprolegniales</taxon>
        <taxon>Achlyaceae</taxon>
        <taxon>Thraustotheca</taxon>
    </lineage>
</organism>
<name>A0A1V9ZYI3_9STRA</name>
<dbReference type="EMBL" id="JNBS01000997">
    <property type="protein sequence ID" value="OQS03093.1"/>
    <property type="molecule type" value="Genomic_DNA"/>
</dbReference>
<dbReference type="GO" id="GO:0000278">
    <property type="term" value="P:mitotic cell cycle"/>
    <property type="evidence" value="ECO:0007669"/>
    <property type="project" value="InterPro"/>
</dbReference>
<accession>A0A1V9ZYI3</accession>
<dbReference type="OrthoDB" id="124048at2759"/>
<reference evidence="1 2" key="1">
    <citation type="journal article" date="2014" name="Genome Biol. Evol.">
        <title>The secreted proteins of Achlya hypogyna and Thraustotheca clavata identify the ancestral oomycete secretome and reveal gene acquisitions by horizontal gene transfer.</title>
        <authorList>
            <person name="Misner I."/>
            <person name="Blouin N."/>
            <person name="Leonard G."/>
            <person name="Richards T.A."/>
            <person name="Lane C.E."/>
        </authorList>
    </citation>
    <scope>NUCLEOTIDE SEQUENCE [LARGE SCALE GENOMIC DNA]</scope>
    <source>
        <strain evidence="1 2">ATCC 34112</strain>
    </source>
</reference>
<dbReference type="GO" id="GO:0072686">
    <property type="term" value="C:mitotic spindle"/>
    <property type="evidence" value="ECO:0007669"/>
    <property type="project" value="InterPro"/>
</dbReference>
<evidence type="ECO:0000313" key="2">
    <source>
        <dbReference type="Proteomes" id="UP000243217"/>
    </source>
</evidence>
<dbReference type="Pfam" id="PF08654">
    <property type="entry name" value="DASH_Dad2"/>
    <property type="match status" value="1"/>
</dbReference>
<proteinExistence type="predicted"/>
<gene>
    <name evidence="1" type="ORF">THRCLA_21238</name>
</gene>
<dbReference type="GO" id="GO:0042729">
    <property type="term" value="C:DASH complex"/>
    <property type="evidence" value="ECO:0007669"/>
    <property type="project" value="InterPro"/>
</dbReference>
<comment type="caution">
    <text evidence="1">The sequence shown here is derived from an EMBL/GenBank/DDBJ whole genome shotgun (WGS) entry which is preliminary data.</text>
</comment>